<evidence type="ECO:0000313" key="1">
    <source>
        <dbReference type="EMBL" id="KAH0782955.1"/>
    </source>
</evidence>
<organism evidence="1 2">
    <name type="scientific">Solanum tuberosum</name>
    <name type="common">Potato</name>
    <dbReference type="NCBI Taxonomy" id="4113"/>
    <lineage>
        <taxon>Eukaryota</taxon>
        <taxon>Viridiplantae</taxon>
        <taxon>Streptophyta</taxon>
        <taxon>Embryophyta</taxon>
        <taxon>Tracheophyta</taxon>
        <taxon>Spermatophyta</taxon>
        <taxon>Magnoliopsida</taxon>
        <taxon>eudicotyledons</taxon>
        <taxon>Gunneridae</taxon>
        <taxon>Pentapetalae</taxon>
        <taxon>asterids</taxon>
        <taxon>lamiids</taxon>
        <taxon>Solanales</taxon>
        <taxon>Solanaceae</taxon>
        <taxon>Solanoideae</taxon>
        <taxon>Solaneae</taxon>
        <taxon>Solanum</taxon>
    </lineage>
</organism>
<comment type="caution">
    <text evidence="1">The sequence shown here is derived from an EMBL/GenBank/DDBJ whole genome shotgun (WGS) entry which is preliminary data.</text>
</comment>
<proteinExistence type="predicted"/>
<sequence length="88" mass="10115">MQLFHFTIARRSSLPRVSLHERQQEIIKTVHDEPLMPEAIWSELPWMSSHQCDQSSTPSTGDSVFSDLLTRPDISLVRPSVKMKLVNI</sequence>
<accession>A0ABQ7WSL0</accession>
<keyword evidence="2" id="KW-1185">Reference proteome</keyword>
<evidence type="ECO:0000313" key="2">
    <source>
        <dbReference type="Proteomes" id="UP000826656"/>
    </source>
</evidence>
<name>A0ABQ7WSL0_SOLTU</name>
<dbReference type="EMBL" id="JAIVGD010000001">
    <property type="protein sequence ID" value="KAH0782955.1"/>
    <property type="molecule type" value="Genomic_DNA"/>
</dbReference>
<dbReference type="Proteomes" id="UP000826656">
    <property type="component" value="Unassembled WGS sequence"/>
</dbReference>
<protein>
    <submittedName>
        <fullName evidence="1">Uncharacterized protein</fullName>
    </submittedName>
</protein>
<reference evidence="1 2" key="1">
    <citation type="journal article" date="2021" name="bioRxiv">
        <title>Chromosome-scale and haplotype-resolved genome assembly of a tetraploid potato cultivar.</title>
        <authorList>
            <person name="Sun H."/>
            <person name="Jiao W.-B."/>
            <person name="Krause K."/>
            <person name="Campoy J.A."/>
            <person name="Goel M."/>
            <person name="Folz-Donahue K."/>
            <person name="Kukat C."/>
            <person name="Huettel B."/>
            <person name="Schneeberger K."/>
        </authorList>
    </citation>
    <scope>NUCLEOTIDE SEQUENCE [LARGE SCALE GENOMIC DNA]</scope>
    <source>
        <strain evidence="1">SolTubOtavaFocal</strain>
        <tissue evidence="1">Leaves</tissue>
    </source>
</reference>
<gene>
    <name evidence="1" type="ORF">KY290_002553</name>
</gene>